<sequence>MAEVIRRYGSTMSRPALPRRHDMPMSVAKIEELVRASGGRVTPGRRAVIDALLQSDNWLTADDMLVAVRSAWPRANEAAVYRALESLEQLGVICHTHLGHTASYWHLATDPRQSLVCEGCGRVVLVPAAWLEALHRRIRDELDFVVAPDHFAWSGFCNRCISPQRPDCVQARSMS</sequence>
<gene>
    <name evidence="7" type="ORF">UFOPK2754_01816</name>
</gene>
<evidence type="ECO:0000256" key="1">
    <source>
        <dbReference type="ARBA" id="ARBA00007957"/>
    </source>
</evidence>
<dbReference type="InterPro" id="IPR036390">
    <property type="entry name" value="WH_DNA-bd_sf"/>
</dbReference>
<keyword evidence="2" id="KW-0678">Repressor</keyword>
<name>A0A6J6TYF2_9ZZZZ</name>
<dbReference type="Gene3D" id="3.30.1490.190">
    <property type="match status" value="1"/>
</dbReference>
<comment type="similarity">
    <text evidence="1">Belongs to the Fur family.</text>
</comment>
<evidence type="ECO:0000313" key="7">
    <source>
        <dbReference type="EMBL" id="CAB4751199.1"/>
    </source>
</evidence>
<organism evidence="7">
    <name type="scientific">freshwater metagenome</name>
    <dbReference type="NCBI Taxonomy" id="449393"/>
    <lineage>
        <taxon>unclassified sequences</taxon>
        <taxon>metagenomes</taxon>
        <taxon>ecological metagenomes</taxon>
    </lineage>
</organism>
<accession>A0A6J6TYF2</accession>
<dbReference type="GO" id="GO:0000976">
    <property type="term" value="F:transcription cis-regulatory region binding"/>
    <property type="evidence" value="ECO:0007669"/>
    <property type="project" value="TreeGrafter"/>
</dbReference>
<dbReference type="InterPro" id="IPR043135">
    <property type="entry name" value="Fur_C"/>
</dbReference>
<dbReference type="SUPFAM" id="SSF46785">
    <property type="entry name" value="Winged helix' DNA-binding domain"/>
    <property type="match status" value="1"/>
</dbReference>
<evidence type="ECO:0000256" key="5">
    <source>
        <dbReference type="ARBA" id="ARBA00023125"/>
    </source>
</evidence>
<dbReference type="GO" id="GO:0003700">
    <property type="term" value="F:DNA-binding transcription factor activity"/>
    <property type="evidence" value="ECO:0007669"/>
    <property type="project" value="InterPro"/>
</dbReference>
<dbReference type="InterPro" id="IPR002481">
    <property type="entry name" value="FUR"/>
</dbReference>
<protein>
    <submittedName>
        <fullName evidence="7">Unannotated protein</fullName>
    </submittedName>
</protein>
<dbReference type="AlphaFoldDB" id="A0A6J6TYF2"/>
<keyword evidence="5" id="KW-0238">DNA-binding</keyword>
<evidence type="ECO:0000256" key="2">
    <source>
        <dbReference type="ARBA" id="ARBA00022491"/>
    </source>
</evidence>
<dbReference type="PANTHER" id="PTHR33202:SF7">
    <property type="entry name" value="FERRIC UPTAKE REGULATION PROTEIN"/>
    <property type="match status" value="1"/>
</dbReference>
<dbReference type="PANTHER" id="PTHR33202">
    <property type="entry name" value="ZINC UPTAKE REGULATION PROTEIN"/>
    <property type="match status" value="1"/>
</dbReference>
<dbReference type="InterPro" id="IPR036388">
    <property type="entry name" value="WH-like_DNA-bd_sf"/>
</dbReference>
<proteinExistence type="inferred from homology"/>
<evidence type="ECO:0000256" key="6">
    <source>
        <dbReference type="ARBA" id="ARBA00023163"/>
    </source>
</evidence>
<dbReference type="GO" id="GO:0008270">
    <property type="term" value="F:zinc ion binding"/>
    <property type="evidence" value="ECO:0007669"/>
    <property type="project" value="TreeGrafter"/>
</dbReference>
<dbReference type="Gene3D" id="1.10.10.10">
    <property type="entry name" value="Winged helix-like DNA-binding domain superfamily/Winged helix DNA-binding domain"/>
    <property type="match status" value="1"/>
</dbReference>
<dbReference type="EMBL" id="CAEZYR010000066">
    <property type="protein sequence ID" value="CAB4751199.1"/>
    <property type="molecule type" value="Genomic_DNA"/>
</dbReference>
<dbReference type="GO" id="GO:0045892">
    <property type="term" value="P:negative regulation of DNA-templated transcription"/>
    <property type="evidence" value="ECO:0007669"/>
    <property type="project" value="TreeGrafter"/>
</dbReference>
<dbReference type="Pfam" id="PF01475">
    <property type="entry name" value="FUR"/>
    <property type="match status" value="1"/>
</dbReference>
<reference evidence="7" key="1">
    <citation type="submission" date="2020-05" db="EMBL/GenBank/DDBJ databases">
        <authorList>
            <person name="Chiriac C."/>
            <person name="Salcher M."/>
            <person name="Ghai R."/>
            <person name="Kavagutti S V."/>
        </authorList>
    </citation>
    <scope>NUCLEOTIDE SEQUENCE</scope>
</reference>
<keyword evidence="3" id="KW-0862">Zinc</keyword>
<keyword evidence="4" id="KW-0805">Transcription regulation</keyword>
<dbReference type="GO" id="GO:1900376">
    <property type="term" value="P:regulation of secondary metabolite biosynthetic process"/>
    <property type="evidence" value="ECO:0007669"/>
    <property type="project" value="TreeGrafter"/>
</dbReference>
<evidence type="ECO:0000256" key="4">
    <source>
        <dbReference type="ARBA" id="ARBA00023015"/>
    </source>
</evidence>
<keyword evidence="6" id="KW-0804">Transcription</keyword>
<evidence type="ECO:0000256" key="3">
    <source>
        <dbReference type="ARBA" id="ARBA00022833"/>
    </source>
</evidence>